<comment type="caution">
    <text evidence="13">Lacks conserved residue(s) required for the propagation of feature annotation.</text>
</comment>
<feature type="binding site" evidence="13">
    <location>
        <position position="243"/>
    </location>
    <ligand>
        <name>sn-glycerol 3-phosphate</name>
        <dbReference type="ChEBI" id="CHEBI:57597"/>
    </ligand>
</feature>
<dbReference type="InterPro" id="IPR011128">
    <property type="entry name" value="G3P_DH_NAD-dep_N"/>
</dbReference>
<dbReference type="PIRSF" id="PIRSF000114">
    <property type="entry name" value="Glycerol-3-P_dh"/>
    <property type="match status" value="1"/>
</dbReference>
<dbReference type="KEGG" id="dho:Dia5BBH33_05820"/>
<dbReference type="PANTHER" id="PTHR11728:SF1">
    <property type="entry name" value="GLYCEROL-3-PHOSPHATE DEHYDROGENASE [NAD(+)] 2, CHLOROPLASTIC"/>
    <property type="match status" value="1"/>
</dbReference>
<dbReference type="InterPro" id="IPR036291">
    <property type="entry name" value="NAD(P)-bd_dom_sf"/>
</dbReference>
<evidence type="ECO:0000256" key="8">
    <source>
        <dbReference type="ARBA" id="ARBA00023264"/>
    </source>
</evidence>
<keyword evidence="21" id="KW-1185">Reference proteome</keyword>
<feature type="binding site" evidence="13">
    <location>
        <position position="31"/>
    </location>
    <ligand>
        <name>NADPH</name>
        <dbReference type="ChEBI" id="CHEBI:57783"/>
    </ligand>
</feature>
<feature type="binding site" evidence="13">
    <location>
        <position position="105"/>
    </location>
    <ligand>
        <name>NADPH</name>
        <dbReference type="ChEBI" id="CHEBI:57783"/>
    </ligand>
</feature>
<dbReference type="PROSITE" id="PS00957">
    <property type="entry name" value="NAD_G3PDH"/>
    <property type="match status" value="1"/>
</dbReference>
<dbReference type="GO" id="GO:0051287">
    <property type="term" value="F:NAD binding"/>
    <property type="evidence" value="ECO:0007669"/>
    <property type="project" value="InterPro"/>
</dbReference>
<evidence type="ECO:0000256" key="6">
    <source>
        <dbReference type="ARBA" id="ARBA00023098"/>
    </source>
</evidence>
<sequence length="339" mass="36337">MKIAMIGAGGWGTAMMISLAGRHKDLVLYCRKPETAEKLNRERENKEYLPGVHLPEVIRITSDLKEAVEGAGCVVICTPSKAVADTAGKIAKWLEKDAVVVSASKGLADDEGHRLSEVIAQKVAGITDRIVALSGPNHAEEVGAGLPCATVAASEVPEAVQIVQDLFMSPVFRVYRSDDIRGVEYGGALKNIMALACGVLDGIKLGDNSRAALMTRGLVEMTRFGVRFGAKMNTFFGLSGMGDLVVTCTSSHSRNHTAGVMMGEGKTAKEIVEGTNMVVEGMRTALLVHEIAKREHIDMPITEEVCCLINGEHTARKALEVLMARAKKAESETYPTESL</sequence>
<feature type="binding site" evidence="13">
    <location>
        <position position="254"/>
    </location>
    <ligand>
        <name>NADPH</name>
        <dbReference type="ChEBI" id="CHEBI:57783"/>
    </ligand>
</feature>
<accession>A0A8D4UTU4</accession>
<keyword evidence="13" id="KW-0963">Cytoplasm</keyword>
<evidence type="ECO:0000259" key="18">
    <source>
        <dbReference type="Pfam" id="PF01210"/>
    </source>
</evidence>
<keyword evidence="4 13" id="KW-0560">Oxidoreductase</keyword>
<evidence type="ECO:0000256" key="4">
    <source>
        <dbReference type="ARBA" id="ARBA00023002"/>
    </source>
</evidence>
<dbReference type="GO" id="GO:0005975">
    <property type="term" value="P:carbohydrate metabolic process"/>
    <property type="evidence" value="ECO:0007669"/>
    <property type="project" value="InterPro"/>
</dbReference>
<dbReference type="AlphaFoldDB" id="A0A8D4UTU4"/>
<comment type="function">
    <text evidence="13">Catalyzes the reduction of the glycolytic intermediate dihydroxyacetone phosphate (DHAP) to sn-glycerol 3-phosphate (G3P), the key precursor for phospholipid synthesis.</text>
</comment>
<comment type="catalytic activity">
    <reaction evidence="13">
        <text>sn-glycerol 3-phosphate + NAD(+) = dihydroxyacetone phosphate + NADH + H(+)</text>
        <dbReference type="Rhea" id="RHEA:11092"/>
        <dbReference type="ChEBI" id="CHEBI:15378"/>
        <dbReference type="ChEBI" id="CHEBI:57540"/>
        <dbReference type="ChEBI" id="CHEBI:57597"/>
        <dbReference type="ChEBI" id="CHEBI:57642"/>
        <dbReference type="ChEBI" id="CHEBI:57945"/>
        <dbReference type="EC" id="1.1.1.94"/>
    </reaction>
</comment>
<feature type="binding site" evidence="13">
    <location>
        <position position="280"/>
    </location>
    <ligand>
        <name>NADPH</name>
        <dbReference type="ChEBI" id="CHEBI:57783"/>
    </ligand>
</feature>
<dbReference type="HAMAP" id="MF_00394">
    <property type="entry name" value="NAD_Glyc3P_dehydrog"/>
    <property type="match status" value="1"/>
</dbReference>
<dbReference type="NCBIfam" id="NF000942">
    <property type="entry name" value="PRK00094.1-4"/>
    <property type="match status" value="1"/>
</dbReference>
<keyword evidence="3 13" id="KW-0521">NADP</keyword>
<comment type="subcellular location">
    <subcellularLocation>
        <location evidence="13">Cytoplasm</location>
    </subcellularLocation>
</comment>
<gene>
    <name evidence="13 20" type="primary">gpsA</name>
    <name evidence="20" type="ORF">Dia5BBH33_05820</name>
</gene>
<comment type="similarity">
    <text evidence="1 13 17">Belongs to the NAD-dependent glycerol-3-phosphate dehydrogenase family.</text>
</comment>
<feature type="binding site" evidence="13">
    <location>
        <position position="278"/>
    </location>
    <ligand>
        <name>NADPH</name>
        <dbReference type="ChEBI" id="CHEBI:57783"/>
    </ligand>
</feature>
<dbReference type="InterPro" id="IPR008927">
    <property type="entry name" value="6-PGluconate_DH-like_C_sf"/>
</dbReference>
<name>A0A8D4UTU4_9FIRM</name>
<dbReference type="Pfam" id="PF07479">
    <property type="entry name" value="NAD_Gly3P_dh_C"/>
    <property type="match status" value="1"/>
</dbReference>
<evidence type="ECO:0000313" key="21">
    <source>
        <dbReference type="Proteomes" id="UP000320585"/>
    </source>
</evidence>
<feature type="binding site" evidence="16">
    <location>
        <begin position="7"/>
        <end position="12"/>
    </location>
    <ligand>
        <name>NAD(+)</name>
        <dbReference type="ChEBI" id="CHEBI:57540"/>
    </ligand>
</feature>
<dbReference type="NCBIfam" id="NF000940">
    <property type="entry name" value="PRK00094.1-2"/>
    <property type="match status" value="1"/>
</dbReference>
<evidence type="ECO:0000256" key="17">
    <source>
        <dbReference type="RuleBase" id="RU000437"/>
    </source>
</evidence>
<evidence type="ECO:0000256" key="15">
    <source>
        <dbReference type="PIRSR" id="PIRSR000114-2"/>
    </source>
</evidence>
<dbReference type="UniPathway" id="UPA00940"/>
<dbReference type="RefSeq" id="WP_022381761.1">
    <property type="nucleotide sequence ID" value="NZ_AP019697.1"/>
</dbReference>
<evidence type="ECO:0000256" key="9">
    <source>
        <dbReference type="ARBA" id="ARBA00052716"/>
    </source>
</evidence>
<reference evidence="21" key="1">
    <citation type="submission" date="2019-05" db="EMBL/GenBank/DDBJ databases">
        <title>Complete genome sequencing of Dialister sp. strain 5BBH33.</title>
        <authorList>
            <person name="Sakamoto M."/>
            <person name="Murakami T."/>
            <person name="Mori H."/>
        </authorList>
    </citation>
    <scope>NUCLEOTIDE SEQUENCE [LARGE SCALE GENOMIC DNA]</scope>
    <source>
        <strain evidence="21">5BBH33</strain>
    </source>
</reference>
<evidence type="ECO:0000256" key="1">
    <source>
        <dbReference type="ARBA" id="ARBA00011009"/>
    </source>
</evidence>
<feature type="binding site" evidence="13">
    <location>
        <position position="135"/>
    </location>
    <ligand>
        <name>sn-glycerol 3-phosphate</name>
        <dbReference type="ChEBI" id="CHEBI:57597"/>
    </ligand>
</feature>
<dbReference type="SUPFAM" id="SSF48179">
    <property type="entry name" value="6-phosphogluconate dehydrogenase C-terminal domain-like"/>
    <property type="match status" value="1"/>
</dbReference>
<feature type="binding site" evidence="16">
    <location>
        <position position="254"/>
    </location>
    <ligand>
        <name>NAD(+)</name>
        <dbReference type="ChEBI" id="CHEBI:57540"/>
    </ligand>
</feature>
<dbReference type="Proteomes" id="UP000320585">
    <property type="component" value="Chromosome"/>
</dbReference>
<dbReference type="PRINTS" id="PR00077">
    <property type="entry name" value="GPDHDRGNASE"/>
</dbReference>
<dbReference type="SUPFAM" id="SSF51735">
    <property type="entry name" value="NAD(P)-binding Rossmann-fold domains"/>
    <property type="match status" value="1"/>
</dbReference>
<dbReference type="InterPro" id="IPR006109">
    <property type="entry name" value="G3P_DH_NAD-dep_C"/>
</dbReference>
<keyword evidence="7 13" id="KW-0594">Phospholipid biosynthesis</keyword>
<feature type="domain" description="Glycerol-3-phosphate dehydrogenase NAD-dependent C-terminal" evidence="19">
    <location>
        <begin position="179"/>
        <end position="319"/>
    </location>
</feature>
<dbReference type="EC" id="1.1.1.94" evidence="10 13"/>
<dbReference type="Gene3D" id="3.40.50.720">
    <property type="entry name" value="NAD(P)-binding Rossmann-like Domain"/>
    <property type="match status" value="1"/>
</dbReference>
<feature type="binding site" evidence="15">
    <location>
        <position position="105"/>
    </location>
    <ligand>
        <name>substrate</name>
    </ligand>
</feature>
<protein>
    <recommendedName>
        <fullName evidence="11 13">Glycerol-3-phosphate dehydrogenase [NAD(P)+]</fullName>
        <ecNumber evidence="10 13">1.1.1.94</ecNumber>
    </recommendedName>
    <alternativeName>
        <fullName evidence="13">NAD(P)(+)-dependent glycerol-3-phosphate dehydrogenase</fullName>
    </alternativeName>
    <alternativeName>
        <fullName evidence="12 13">NAD(P)H-dependent dihydroxyacetone-phosphate reductase</fullName>
    </alternativeName>
</protein>
<dbReference type="GO" id="GO:0046168">
    <property type="term" value="P:glycerol-3-phosphate catabolic process"/>
    <property type="evidence" value="ECO:0007669"/>
    <property type="project" value="InterPro"/>
</dbReference>
<dbReference type="FunFam" id="3.40.50.720:FF:000019">
    <property type="entry name" value="Glycerol-3-phosphate dehydrogenase [NAD(P)+]"/>
    <property type="match status" value="1"/>
</dbReference>
<feature type="binding site" evidence="13">
    <location>
        <position position="32"/>
    </location>
    <ligand>
        <name>NADPH</name>
        <dbReference type="ChEBI" id="CHEBI:57783"/>
    </ligand>
</feature>
<feature type="active site" description="Proton acceptor" evidence="13 14">
    <location>
        <position position="190"/>
    </location>
</feature>
<feature type="binding site" evidence="13">
    <location>
        <position position="105"/>
    </location>
    <ligand>
        <name>sn-glycerol 3-phosphate</name>
        <dbReference type="ChEBI" id="CHEBI:57597"/>
    </ligand>
</feature>
<evidence type="ECO:0000256" key="12">
    <source>
        <dbReference type="ARBA" id="ARBA00080511"/>
    </source>
</evidence>
<evidence type="ECO:0000256" key="10">
    <source>
        <dbReference type="ARBA" id="ARBA00066687"/>
    </source>
</evidence>
<feature type="binding site" evidence="13">
    <location>
        <position position="48"/>
    </location>
    <ligand>
        <name>NADPH</name>
        <dbReference type="ChEBI" id="CHEBI:57783"/>
    </ligand>
</feature>
<keyword evidence="8 13" id="KW-1208">Phospholipid metabolism</keyword>
<proteinExistence type="inferred from homology"/>
<organism evidence="20 21">
    <name type="scientific">Dialister hominis</name>
    <dbReference type="NCBI Taxonomy" id="2582419"/>
    <lineage>
        <taxon>Bacteria</taxon>
        <taxon>Bacillati</taxon>
        <taxon>Bacillota</taxon>
        <taxon>Negativicutes</taxon>
        <taxon>Veillonellales</taxon>
        <taxon>Veillonellaceae</taxon>
        <taxon>Dialister</taxon>
    </lineage>
</organism>
<keyword evidence="6 13" id="KW-0443">Lipid metabolism</keyword>
<evidence type="ECO:0000256" key="5">
    <source>
        <dbReference type="ARBA" id="ARBA00023027"/>
    </source>
</evidence>
<dbReference type="InterPro" id="IPR006168">
    <property type="entry name" value="G3P_DH_NAD-dep"/>
</dbReference>
<evidence type="ECO:0000256" key="7">
    <source>
        <dbReference type="ARBA" id="ARBA00023209"/>
    </source>
</evidence>
<evidence type="ECO:0000256" key="11">
    <source>
        <dbReference type="ARBA" id="ARBA00069372"/>
    </source>
</evidence>
<dbReference type="GO" id="GO:0005829">
    <property type="term" value="C:cytosol"/>
    <property type="evidence" value="ECO:0007669"/>
    <property type="project" value="TreeGrafter"/>
</dbReference>
<evidence type="ECO:0000256" key="16">
    <source>
        <dbReference type="PIRSR" id="PIRSR000114-3"/>
    </source>
</evidence>
<comment type="pathway">
    <text evidence="13">Membrane lipid metabolism; glycerophospholipid metabolism.</text>
</comment>
<dbReference type="GO" id="GO:0006650">
    <property type="term" value="P:glycerophospholipid metabolic process"/>
    <property type="evidence" value="ECO:0007669"/>
    <property type="project" value="UniProtKB-UniRule"/>
</dbReference>
<dbReference type="Pfam" id="PF01210">
    <property type="entry name" value="NAD_Gly3P_dh_N"/>
    <property type="match status" value="1"/>
</dbReference>
<dbReference type="InterPro" id="IPR013328">
    <property type="entry name" value="6PGD_dom2"/>
</dbReference>
<dbReference type="Gene3D" id="1.10.1040.10">
    <property type="entry name" value="N-(1-d-carboxylethyl)-l-norvaline Dehydrogenase, domain 2"/>
    <property type="match status" value="1"/>
</dbReference>
<keyword evidence="5 13" id="KW-0520">NAD</keyword>
<feature type="binding site" evidence="13">
    <location>
        <position position="254"/>
    </location>
    <ligand>
        <name>sn-glycerol 3-phosphate</name>
        <dbReference type="ChEBI" id="CHEBI:57597"/>
    </ligand>
</feature>
<feature type="binding site" evidence="13">
    <location>
        <position position="253"/>
    </location>
    <ligand>
        <name>sn-glycerol 3-phosphate</name>
        <dbReference type="ChEBI" id="CHEBI:57597"/>
    </ligand>
</feature>
<evidence type="ECO:0000256" key="13">
    <source>
        <dbReference type="HAMAP-Rule" id="MF_00394"/>
    </source>
</evidence>
<feature type="domain" description="Glycerol-3-phosphate dehydrogenase NAD-dependent N-terminal" evidence="18">
    <location>
        <begin position="2"/>
        <end position="158"/>
    </location>
</feature>
<feature type="binding site" evidence="13">
    <location>
        <position position="255"/>
    </location>
    <ligand>
        <name>sn-glycerol 3-phosphate</name>
        <dbReference type="ChEBI" id="CHEBI:57597"/>
    </ligand>
</feature>
<evidence type="ECO:0000256" key="14">
    <source>
        <dbReference type="PIRSR" id="PIRSR000114-1"/>
    </source>
</evidence>
<feature type="binding site" evidence="15">
    <location>
        <begin position="254"/>
        <end position="255"/>
    </location>
    <ligand>
        <name>substrate</name>
    </ligand>
</feature>
<evidence type="ECO:0000259" key="19">
    <source>
        <dbReference type="Pfam" id="PF07479"/>
    </source>
</evidence>
<comment type="catalytic activity">
    <reaction evidence="9">
        <text>sn-glycerol 3-phosphate + NADP(+) = dihydroxyacetone phosphate + NADPH + H(+)</text>
        <dbReference type="Rhea" id="RHEA:11096"/>
        <dbReference type="ChEBI" id="CHEBI:15378"/>
        <dbReference type="ChEBI" id="CHEBI:57597"/>
        <dbReference type="ChEBI" id="CHEBI:57642"/>
        <dbReference type="ChEBI" id="CHEBI:57783"/>
        <dbReference type="ChEBI" id="CHEBI:58349"/>
        <dbReference type="EC" id="1.1.1.94"/>
    </reaction>
    <physiologicalReaction direction="right-to-left" evidence="9">
        <dbReference type="Rhea" id="RHEA:11098"/>
    </physiologicalReaction>
</comment>
<dbReference type="PANTHER" id="PTHR11728">
    <property type="entry name" value="GLYCEROL-3-PHOSPHATE DEHYDROGENASE"/>
    <property type="match status" value="1"/>
</dbReference>
<dbReference type="GO" id="GO:0008654">
    <property type="term" value="P:phospholipid biosynthetic process"/>
    <property type="evidence" value="ECO:0007669"/>
    <property type="project" value="UniProtKB-KW"/>
</dbReference>
<dbReference type="GO" id="GO:0047952">
    <property type="term" value="F:glycerol-3-phosphate dehydrogenase [NAD(P)+] activity"/>
    <property type="evidence" value="ECO:0007669"/>
    <property type="project" value="UniProtKB-UniRule"/>
</dbReference>
<feature type="binding site" evidence="16">
    <location>
        <position position="139"/>
    </location>
    <ligand>
        <name>NAD(+)</name>
        <dbReference type="ChEBI" id="CHEBI:57540"/>
    </ligand>
</feature>
<dbReference type="OrthoDB" id="9812273at2"/>
<dbReference type="FunFam" id="1.10.1040.10:FF:000001">
    <property type="entry name" value="Glycerol-3-phosphate dehydrogenase [NAD(P)+]"/>
    <property type="match status" value="1"/>
</dbReference>
<keyword evidence="2 13" id="KW-0444">Lipid biosynthesis</keyword>
<evidence type="ECO:0000256" key="3">
    <source>
        <dbReference type="ARBA" id="ARBA00022857"/>
    </source>
</evidence>
<dbReference type="GeneID" id="92715799"/>
<dbReference type="EMBL" id="AP019697">
    <property type="protein sequence ID" value="BBK24647.1"/>
    <property type="molecule type" value="Genomic_DNA"/>
</dbReference>
<feature type="binding site" evidence="13">
    <location>
        <position position="190"/>
    </location>
    <ligand>
        <name>sn-glycerol 3-phosphate</name>
        <dbReference type="ChEBI" id="CHEBI:57597"/>
    </ligand>
</feature>
<feature type="binding site" evidence="13">
    <location>
        <position position="139"/>
    </location>
    <ligand>
        <name>NADPH</name>
        <dbReference type="ChEBI" id="CHEBI:57783"/>
    </ligand>
</feature>
<dbReference type="GO" id="GO:0046167">
    <property type="term" value="P:glycerol-3-phosphate biosynthetic process"/>
    <property type="evidence" value="ECO:0007669"/>
    <property type="project" value="UniProtKB-UniRule"/>
</dbReference>
<feature type="binding site" evidence="13">
    <location>
        <position position="11"/>
    </location>
    <ligand>
        <name>NADPH</name>
        <dbReference type="ChEBI" id="CHEBI:57783"/>
    </ligand>
</feature>
<evidence type="ECO:0000256" key="2">
    <source>
        <dbReference type="ARBA" id="ARBA00022516"/>
    </source>
</evidence>
<evidence type="ECO:0000313" key="20">
    <source>
        <dbReference type="EMBL" id="BBK24647.1"/>
    </source>
</evidence>
<keyword evidence="13" id="KW-0547">Nucleotide-binding</keyword>